<keyword evidence="2" id="KW-1185">Reference proteome</keyword>
<sequence length="144" mass="16185">MGNTSFWWCALDVGDTLRRVLTKSAFCCGIFCQIVYTLTEFQSQGHFCIFEYDVQSLELSISNAHEMVFTATCAVSDFYANKGGFKIVFVITVQEVKLTLLTKSNGERHLLNLFQRLLQSVVQANGVRRMSNGVFSAMADEESL</sequence>
<proteinExistence type="predicted"/>
<dbReference type="AlphaFoldDB" id="A0A0V1F3U2"/>
<organism evidence="1 2">
    <name type="scientific">Trichinella pseudospiralis</name>
    <name type="common">Parasitic roundworm</name>
    <dbReference type="NCBI Taxonomy" id="6337"/>
    <lineage>
        <taxon>Eukaryota</taxon>
        <taxon>Metazoa</taxon>
        <taxon>Ecdysozoa</taxon>
        <taxon>Nematoda</taxon>
        <taxon>Enoplea</taxon>
        <taxon>Dorylaimia</taxon>
        <taxon>Trichinellida</taxon>
        <taxon>Trichinellidae</taxon>
        <taxon>Trichinella</taxon>
    </lineage>
</organism>
<dbReference type="EMBL" id="JYDT01000337">
    <property type="protein sequence ID" value="KRY80752.1"/>
    <property type="molecule type" value="Genomic_DNA"/>
</dbReference>
<evidence type="ECO:0000313" key="2">
    <source>
        <dbReference type="Proteomes" id="UP000054995"/>
    </source>
</evidence>
<gene>
    <name evidence="1" type="ORF">T4D_1483</name>
</gene>
<reference evidence="1 2" key="1">
    <citation type="submission" date="2015-01" db="EMBL/GenBank/DDBJ databases">
        <title>Evolution of Trichinella species and genotypes.</title>
        <authorList>
            <person name="Korhonen P.K."/>
            <person name="Edoardo P."/>
            <person name="Giuseppe L.R."/>
            <person name="Gasser R.B."/>
        </authorList>
    </citation>
    <scope>NUCLEOTIDE SEQUENCE [LARGE SCALE GENOMIC DNA]</scope>
    <source>
        <strain evidence="1">ISS470</strain>
    </source>
</reference>
<dbReference type="Proteomes" id="UP000054995">
    <property type="component" value="Unassembled WGS sequence"/>
</dbReference>
<evidence type="ECO:0000313" key="1">
    <source>
        <dbReference type="EMBL" id="KRY80752.1"/>
    </source>
</evidence>
<name>A0A0V1F3U2_TRIPS</name>
<protein>
    <submittedName>
        <fullName evidence="1">Uncharacterized protein</fullName>
    </submittedName>
</protein>
<comment type="caution">
    <text evidence="1">The sequence shown here is derived from an EMBL/GenBank/DDBJ whole genome shotgun (WGS) entry which is preliminary data.</text>
</comment>
<accession>A0A0V1F3U2</accession>